<comment type="caution">
    <text evidence="2">The sequence shown here is derived from an EMBL/GenBank/DDBJ whole genome shotgun (WGS) entry which is preliminary data.</text>
</comment>
<name>A0ABN1MSV9_9FLAO</name>
<keyword evidence="3" id="KW-1185">Reference proteome</keyword>
<keyword evidence="1" id="KW-0472">Membrane</keyword>
<sequence length="198" mass="22305">MIQRIQTVYYAIAIALLVWISLGQEIVSFDLSAEGYTENVHLTVNSFGIDANATLDLTTEEVKAFEKHITETGAVFSMEEQQLNWKNTIPVYILFSVVALLTLIAILSYKNQKRQLRLGRIAFFLNLLVTAGLFVLIMMIPSSLQETATQFMYADTIEAKRSLGLGFYLLCASIPFIFLGNLGVRKDLDLLKSLDRLR</sequence>
<dbReference type="Proteomes" id="UP001501126">
    <property type="component" value="Unassembled WGS sequence"/>
</dbReference>
<feature type="transmembrane region" description="Helical" evidence="1">
    <location>
        <begin position="164"/>
        <end position="184"/>
    </location>
</feature>
<protein>
    <submittedName>
        <fullName evidence="2">Uncharacterized protein</fullName>
    </submittedName>
</protein>
<keyword evidence="1" id="KW-0812">Transmembrane</keyword>
<proteinExistence type="predicted"/>
<evidence type="ECO:0000313" key="3">
    <source>
        <dbReference type="Proteomes" id="UP001501126"/>
    </source>
</evidence>
<feature type="transmembrane region" description="Helical" evidence="1">
    <location>
        <begin position="121"/>
        <end position="144"/>
    </location>
</feature>
<evidence type="ECO:0000256" key="1">
    <source>
        <dbReference type="SAM" id="Phobius"/>
    </source>
</evidence>
<evidence type="ECO:0000313" key="2">
    <source>
        <dbReference type="EMBL" id="GAA0876386.1"/>
    </source>
</evidence>
<dbReference type="InterPro" id="IPR025635">
    <property type="entry name" value="DUF4293"/>
</dbReference>
<keyword evidence="1" id="KW-1133">Transmembrane helix</keyword>
<reference evidence="2 3" key="1">
    <citation type="journal article" date="2019" name="Int. J. Syst. Evol. Microbiol.">
        <title>The Global Catalogue of Microorganisms (GCM) 10K type strain sequencing project: providing services to taxonomists for standard genome sequencing and annotation.</title>
        <authorList>
            <consortium name="The Broad Institute Genomics Platform"/>
            <consortium name="The Broad Institute Genome Sequencing Center for Infectious Disease"/>
            <person name="Wu L."/>
            <person name="Ma J."/>
        </authorList>
    </citation>
    <scope>NUCLEOTIDE SEQUENCE [LARGE SCALE GENOMIC DNA]</scope>
    <source>
        <strain evidence="2 3">JCM 16083</strain>
    </source>
</reference>
<feature type="transmembrane region" description="Helical" evidence="1">
    <location>
        <begin position="89"/>
        <end position="109"/>
    </location>
</feature>
<dbReference type="Pfam" id="PF14126">
    <property type="entry name" value="DUF4293"/>
    <property type="match status" value="1"/>
</dbReference>
<dbReference type="RefSeq" id="WP_343789102.1">
    <property type="nucleotide sequence ID" value="NZ_BAAAFH010000022.1"/>
</dbReference>
<gene>
    <name evidence="2" type="ORF">GCM10009118_27960</name>
</gene>
<dbReference type="EMBL" id="BAAAFH010000022">
    <property type="protein sequence ID" value="GAA0876386.1"/>
    <property type="molecule type" value="Genomic_DNA"/>
</dbReference>
<accession>A0ABN1MSV9</accession>
<feature type="transmembrane region" description="Helical" evidence="1">
    <location>
        <begin position="7"/>
        <end position="27"/>
    </location>
</feature>
<organism evidence="2 3">
    <name type="scientific">Wandonia haliotis</name>
    <dbReference type="NCBI Taxonomy" id="574963"/>
    <lineage>
        <taxon>Bacteria</taxon>
        <taxon>Pseudomonadati</taxon>
        <taxon>Bacteroidota</taxon>
        <taxon>Flavobacteriia</taxon>
        <taxon>Flavobacteriales</taxon>
        <taxon>Crocinitomicaceae</taxon>
        <taxon>Wandonia</taxon>
    </lineage>
</organism>